<evidence type="ECO:0000256" key="3">
    <source>
        <dbReference type="ARBA" id="ARBA00012438"/>
    </source>
</evidence>
<keyword evidence="18" id="KW-1185">Reference proteome</keyword>
<dbReference type="SUPFAM" id="SSF158472">
    <property type="entry name" value="HAMP domain-like"/>
    <property type="match status" value="1"/>
</dbReference>
<dbReference type="PANTHER" id="PTHR45528">
    <property type="entry name" value="SENSOR HISTIDINE KINASE CPXA"/>
    <property type="match status" value="1"/>
</dbReference>
<keyword evidence="7 14" id="KW-0812">Transmembrane</keyword>
<dbReference type="InterPro" id="IPR036890">
    <property type="entry name" value="HATPase_C_sf"/>
</dbReference>
<dbReference type="Pfam" id="PF00512">
    <property type="entry name" value="HisKA"/>
    <property type="match status" value="1"/>
</dbReference>
<dbReference type="InterPro" id="IPR050398">
    <property type="entry name" value="HssS/ArlS-like"/>
</dbReference>
<dbReference type="SMART" id="SM00388">
    <property type="entry name" value="HisKA"/>
    <property type="match status" value="1"/>
</dbReference>
<dbReference type="SUPFAM" id="SSF55874">
    <property type="entry name" value="ATPase domain of HSP90 chaperone/DNA topoisomerase II/histidine kinase"/>
    <property type="match status" value="1"/>
</dbReference>
<evidence type="ECO:0000256" key="12">
    <source>
        <dbReference type="ARBA" id="ARBA00023012"/>
    </source>
</evidence>
<name>A0ABT2RX03_9FIRM</name>
<dbReference type="InterPro" id="IPR005467">
    <property type="entry name" value="His_kinase_dom"/>
</dbReference>
<dbReference type="Gene3D" id="6.10.340.10">
    <property type="match status" value="1"/>
</dbReference>
<keyword evidence="12" id="KW-0902">Two-component regulatory system</keyword>
<keyword evidence="9 17" id="KW-0418">Kinase</keyword>
<dbReference type="EMBL" id="JAOQKC010000009">
    <property type="protein sequence ID" value="MCU6696845.1"/>
    <property type="molecule type" value="Genomic_DNA"/>
</dbReference>
<dbReference type="InterPro" id="IPR004358">
    <property type="entry name" value="Sig_transdc_His_kin-like_C"/>
</dbReference>
<evidence type="ECO:0000313" key="17">
    <source>
        <dbReference type="EMBL" id="MCU6696845.1"/>
    </source>
</evidence>
<feature type="domain" description="Histidine kinase" evidence="15">
    <location>
        <begin position="264"/>
        <end position="480"/>
    </location>
</feature>
<dbReference type="SUPFAM" id="SSF47384">
    <property type="entry name" value="Homodimeric domain of signal transducing histidine kinase"/>
    <property type="match status" value="1"/>
</dbReference>
<organism evidence="17 18">
    <name type="scientific">Laedolimicola ammoniilytica</name>
    <dbReference type="NCBI Taxonomy" id="2981771"/>
    <lineage>
        <taxon>Bacteria</taxon>
        <taxon>Bacillati</taxon>
        <taxon>Bacillota</taxon>
        <taxon>Clostridia</taxon>
        <taxon>Lachnospirales</taxon>
        <taxon>Lachnospiraceae</taxon>
        <taxon>Laedolimicola</taxon>
    </lineage>
</organism>
<dbReference type="PROSITE" id="PS50885">
    <property type="entry name" value="HAMP"/>
    <property type="match status" value="1"/>
</dbReference>
<dbReference type="PROSITE" id="PS50109">
    <property type="entry name" value="HIS_KIN"/>
    <property type="match status" value="1"/>
</dbReference>
<dbReference type="SMART" id="SM00304">
    <property type="entry name" value="HAMP"/>
    <property type="match status" value="1"/>
</dbReference>
<gene>
    <name evidence="17" type="ORF">OCV63_08030</name>
</gene>
<evidence type="ECO:0000256" key="5">
    <source>
        <dbReference type="ARBA" id="ARBA00022553"/>
    </source>
</evidence>
<evidence type="ECO:0000256" key="13">
    <source>
        <dbReference type="ARBA" id="ARBA00023136"/>
    </source>
</evidence>
<evidence type="ECO:0000256" key="9">
    <source>
        <dbReference type="ARBA" id="ARBA00022777"/>
    </source>
</evidence>
<evidence type="ECO:0000256" key="8">
    <source>
        <dbReference type="ARBA" id="ARBA00022741"/>
    </source>
</evidence>
<evidence type="ECO:0000256" key="4">
    <source>
        <dbReference type="ARBA" id="ARBA00022475"/>
    </source>
</evidence>
<keyword evidence="6" id="KW-0808">Transferase</keyword>
<evidence type="ECO:0000256" key="10">
    <source>
        <dbReference type="ARBA" id="ARBA00022840"/>
    </source>
</evidence>
<dbReference type="CDD" id="cd06225">
    <property type="entry name" value="HAMP"/>
    <property type="match status" value="1"/>
</dbReference>
<dbReference type="Pfam" id="PF00672">
    <property type="entry name" value="HAMP"/>
    <property type="match status" value="1"/>
</dbReference>
<sequence length="485" mass="56078">MKFSWKISISMLVISMLVMGLGGYALLDALFSSSWQRETRNAAEENRMLAYSFVAYWNTTVQEWQNFTDEEIQKTAEAMSQGMTDSGLTFRIYDGDGQPLYMEKQISYDQEKEKDIQKLIKAASGETRARELREENGTYELATMSSIQLGEKRTLYLESDRDVTPLFNDRADQYRIYRRWMLVVLFLELSVCYLMTVWLLKPLHRLSRAARRIASGDMEVRARVESEDEVGRLTRDFNRMADHLEQQFTELQDTARRQEDFIGSFAHELKTPLTSMIGYADMLRSREMTEEERMDAANYIFKEGKRLEALSFKLLDLMVLRHQELAKRRVSTEWLAEEIRGILEPALEKQEIRLWVSVEDRQVELEPDLMKTVLMNLLDNGRKAMEGSDREKRLTLLGRPEQGGYAFYVCDKGKGVPEAELSRITEAFYMVDKSRSRKQGGAGLGLSICAEIVKRHGGRLDFQSEEGKGTLVRVWLPEQAGEEKA</sequence>
<dbReference type="InterPro" id="IPR003594">
    <property type="entry name" value="HATPase_dom"/>
</dbReference>
<keyword evidence="4" id="KW-1003">Cell membrane</keyword>
<dbReference type="CDD" id="cd00082">
    <property type="entry name" value="HisKA"/>
    <property type="match status" value="1"/>
</dbReference>
<dbReference type="EC" id="2.7.13.3" evidence="3"/>
<feature type="transmembrane region" description="Helical" evidence="14">
    <location>
        <begin position="6"/>
        <end position="27"/>
    </location>
</feature>
<evidence type="ECO:0000259" key="16">
    <source>
        <dbReference type="PROSITE" id="PS50885"/>
    </source>
</evidence>
<evidence type="ECO:0000256" key="2">
    <source>
        <dbReference type="ARBA" id="ARBA00004651"/>
    </source>
</evidence>
<feature type="domain" description="HAMP" evidence="16">
    <location>
        <begin position="197"/>
        <end position="249"/>
    </location>
</feature>
<dbReference type="InterPro" id="IPR003660">
    <property type="entry name" value="HAMP_dom"/>
</dbReference>
<dbReference type="RefSeq" id="WP_158363327.1">
    <property type="nucleotide sequence ID" value="NZ_JAOQKC010000009.1"/>
</dbReference>
<comment type="caution">
    <text evidence="17">The sequence shown here is derived from an EMBL/GenBank/DDBJ whole genome shotgun (WGS) entry which is preliminary data.</text>
</comment>
<dbReference type="Gene3D" id="1.10.287.130">
    <property type="match status" value="1"/>
</dbReference>
<dbReference type="Proteomes" id="UP001652461">
    <property type="component" value="Unassembled WGS sequence"/>
</dbReference>
<feature type="transmembrane region" description="Helical" evidence="14">
    <location>
        <begin position="180"/>
        <end position="200"/>
    </location>
</feature>
<evidence type="ECO:0000256" key="6">
    <source>
        <dbReference type="ARBA" id="ARBA00022679"/>
    </source>
</evidence>
<dbReference type="PRINTS" id="PR00344">
    <property type="entry name" value="BCTRLSENSOR"/>
</dbReference>
<dbReference type="CDD" id="cd00075">
    <property type="entry name" value="HATPase"/>
    <property type="match status" value="1"/>
</dbReference>
<keyword evidence="10" id="KW-0067">ATP-binding</keyword>
<evidence type="ECO:0000256" key="11">
    <source>
        <dbReference type="ARBA" id="ARBA00022989"/>
    </source>
</evidence>
<evidence type="ECO:0000256" key="7">
    <source>
        <dbReference type="ARBA" id="ARBA00022692"/>
    </source>
</evidence>
<dbReference type="PANTHER" id="PTHR45528:SF1">
    <property type="entry name" value="SENSOR HISTIDINE KINASE CPXA"/>
    <property type="match status" value="1"/>
</dbReference>
<keyword evidence="11 14" id="KW-1133">Transmembrane helix</keyword>
<evidence type="ECO:0000313" key="18">
    <source>
        <dbReference type="Proteomes" id="UP001652461"/>
    </source>
</evidence>
<dbReference type="GO" id="GO:0016301">
    <property type="term" value="F:kinase activity"/>
    <property type="evidence" value="ECO:0007669"/>
    <property type="project" value="UniProtKB-KW"/>
</dbReference>
<keyword evidence="13 14" id="KW-0472">Membrane</keyword>
<dbReference type="Gene3D" id="3.30.565.10">
    <property type="entry name" value="Histidine kinase-like ATPase, C-terminal domain"/>
    <property type="match status" value="1"/>
</dbReference>
<protein>
    <recommendedName>
        <fullName evidence="3">histidine kinase</fullName>
        <ecNumber evidence="3">2.7.13.3</ecNumber>
    </recommendedName>
</protein>
<reference evidence="17 18" key="1">
    <citation type="journal article" date="2021" name="ISME Commun">
        <title>Automated analysis of genomic sequences facilitates high-throughput and comprehensive description of bacteria.</title>
        <authorList>
            <person name="Hitch T.C.A."/>
        </authorList>
    </citation>
    <scope>NUCLEOTIDE SEQUENCE [LARGE SCALE GENOMIC DNA]</scope>
    <source>
        <strain evidence="17 18">Sanger_04</strain>
    </source>
</reference>
<comment type="subcellular location">
    <subcellularLocation>
        <location evidence="2">Cell membrane</location>
        <topology evidence="2">Multi-pass membrane protein</topology>
    </subcellularLocation>
</comment>
<evidence type="ECO:0000259" key="15">
    <source>
        <dbReference type="PROSITE" id="PS50109"/>
    </source>
</evidence>
<dbReference type="InterPro" id="IPR036097">
    <property type="entry name" value="HisK_dim/P_sf"/>
</dbReference>
<accession>A0ABT2RX03</accession>
<dbReference type="SMART" id="SM00387">
    <property type="entry name" value="HATPase_c"/>
    <property type="match status" value="1"/>
</dbReference>
<keyword evidence="5" id="KW-0597">Phosphoprotein</keyword>
<comment type="catalytic activity">
    <reaction evidence="1">
        <text>ATP + protein L-histidine = ADP + protein N-phospho-L-histidine.</text>
        <dbReference type="EC" id="2.7.13.3"/>
    </reaction>
</comment>
<evidence type="ECO:0000256" key="14">
    <source>
        <dbReference type="SAM" id="Phobius"/>
    </source>
</evidence>
<dbReference type="InterPro" id="IPR003661">
    <property type="entry name" value="HisK_dim/P_dom"/>
</dbReference>
<dbReference type="Pfam" id="PF02518">
    <property type="entry name" value="HATPase_c"/>
    <property type="match status" value="1"/>
</dbReference>
<keyword evidence="8" id="KW-0547">Nucleotide-binding</keyword>
<proteinExistence type="predicted"/>
<evidence type="ECO:0000256" key="1">
    <source>
        <dbReference type="ARBA" id="ARBA00000085"/>
    </source>
</evidence>